<evidence type="ECO:0000256" key="1">
    <source>
        <dbReference type="SAM" id="MobiDB-lite"/>
    </source>
</evidence>
<accession>A0AAV9U188</accession>
<evidence type="ECO:0000313" key="3">
    <source>
        <dbReference type="Proteomes" id="UP001375240"/>
    </source>
</evidence>
<protein>
    <submittedName>
        <fullName evidence="2">Uncharacterized protein</fullName>
    </submittedName>
</protein>
<organism evidence="2 3">
    <name type="scientific">Orbilia brochopaga</name>
    <dbReference type="NCBI Taxonomy" id="3140254"/>
    <lineage>
        <taxon>Eukaryota</taxon>
        <taxon>Fungi</taxon>
        <taxon>Dikarya</taxon>
        <taxon>Ascomycota</taxon>
        <taxon>Pezizomycotina</taxon>
        <taxon>Orbiliomycetes</taxon>
        <taxon>Orbiliales</taxon>
        <taxon>Orbiliaceae</taxon>
        <taxon>Orbilia</taxon>
    </lineage>
</organism>
<dbReference type="EMBL" id="JAVHNQ010000014">
    <property type="protein sequence ID" value="KAK6332926.1"/>
    <property type="molecule type" value="Genomic_DNA"/>
</dbReference>
<dbReference type="Proteomes" id="UP001375240">
    <property type="component" value="Unassembled WGS sequence"/>
</dbReference>
<proteinExistence type="predicted"/>
<dbReference type="AlphaFoldDB" id="A0AAV9U188"/>
<comment type="caution">
    <text evidence="2">The sequence shown here is derived from an EMBL/GenBank/DDBJ whole genome shotgun (WGS) entry which is preliminary data.</text>
</comment>
<feature type="compositionally biased region" description="Basic and acidic residues" evidence="1">
    <location>
        <begin position="31"/>
        <end position="40"/>
    </location>
</feature>
<feature type="region of interest" description="Disordered" evidence="1">
    <location>
        <begin position="27"/>
        <end position="53"/>
    </location>
</feature>
<sequence length="53" mass="5730">MADCFFLGDPNQDVSLVAVEAADINAEQEEERPVEQEEHIGNSIGRLATATAK</sequence>
<evidence type="ECO:0000313" key="2">
    <source>
        <dbReference type="EMBL" id="KAK6332926.1"/>
    </source>
</evidence>
<reference evidence="2 3" key="1">
    <citation type="submission" date="2019-10" db="EMBL/GenBank/DDBJ databases">
        <authorList>
            <person name="Palmer J.M."/>
        </authorList>
    </citation>
    <scope>NUCLEOTIDE SEQUENCE [LARGE SCALE GENOMIC DNA]</scope>
    <source>
        <strain evidence="2 3">TWF696</strain>
    </source>
</reference>
<keyword evidence="3" id="KW-1185">Reference proteome</keyword>
<name>A0AAV9U188_9PEZI</name>
<gene>
    <name evidence="2" type="ORF">TWF696_002943</name>
</gene>